<evidence type="ECO:0000313" key="3">
    <source>
        <dbReference type="Proteomes" id="UP001221757"/>
    </source>
</evidence>
<keyword evidence="1" id="KW-1133">Transmembrane helix</keyword>
<keyword evidence="1" id="KW-0812">Transmembrane</keyword>
<evidence type="ECO:0000256" key="1">
    <source>
        <dbReference type="SAM" id="Phobius"/>
    </source>
</evidence>
<sequence length="359" mass="39885">MGFSFLFNSPDDAPRLTQFQQLHPADGTEAHRTGLIAGFMFMQIFGGHLGIPLVILTAIFSKNVQRHPMLINFCVTWFLYATAFTLLLYAGKQTGPEPSIQLCIIQSAFIYGAPVMTSMAGLAFVLHLWFSLHLQKGNRIERRRFILLLASPYLLFLGFSVAMIVLGSLYSQTVSRSRYLFYCTINISAVNSVPATSAFIMGLVLIFEVLIGVKLYRHNKAFKSLDRTGHGGPPRHLIMRVGIFSAYSLVALIGCIGFWASTGGNLPYMIQASLPTAAFLIFGTQYDMLQVWGVVAATSFIARPFSRFFPSKKPLTVSRVQLSAGTDLRRQDTIDSMPPDLPEKDTVLEIQHEKSVQIV</sequence>
<accession>A0AAD7DWI1</accession>
<dbReference type="Proteomes" id="UP001221757">
    <property type="component" value="Unassembled WGS sequence"/>
</dbReference>
<gene>
    <name evidence="2" type="ORF">B0H17DRAFT_1046755</name>
</gene>
<name>A0AAD7DWI1_MYCRO</name>
<dbReference type="EMBL" id="JARKIE010000019">
    <property type="protein sequence ID" value="KAJ7700828.1"/>
    <property type="molecule type" value="Genomic_DNA"/>
</dbReference>
<feature type="transmembrane region" description="Helical" evidence="1">
    <location>
        <begin position="35"/>
        <end position="58"/>
    </location>
</feature>
<reference evidence="2" key="1">
    <citation type="submission" date="2023-03" db="EMBL/GenBank/DDBJ databases">
        <title>Massive genome expansion in bonnet fungi (Mycena s.s.) driven by repeated elements and novel gene families across ecological guilds.</title>
        <authorList>
            <consortium name="Lawrence Berkeley National Laboratory"/>
            <person name="Harder C.B."/>
            <person name="Miyauchi S."/>
            <person name="Viragh M."/>
            <person name="Kuo A."/>
            <person name="Thoen E."/>
            <person name="Andreopoulos B."/>
            <person name="Lu D."/>
            <person name="Skrede I."/>
            <person name="Drula E."/>
            <person name="Henrissat B."/>
            <person name="Morin E."/>
            <person name="Kohler A."/>
            <person name="Barry K."/>
            <person name="LaButti K."/>
            <person name="Morin E."/>
            <person name="Salamov A."/>
            <person name="Lipzen A."/>
            <person name="Mereny Z."/>
            <person name="Hegedus B."/>
            <person name="Baldrian P."/>
            <person name="Stursova M."/>
            <person name="Weitz H."/>
            <person name="Taylor A."/>
            <person name="Grigoriev I.V."/>
            <person name="Nagy L.G."/>
            <person name="Martin F."/>
            <person name="Kauserud H."/>
        </authorList>
    </citation>
    <scope>NUCLEOTIDE SEQUENCE</scope>
    <source>
        <strain evidence="2">CBHHK067</strain>
    </source>
</reference>
<feature type="transmembrane region" description="Helical" evidence="1">
    <location>
        <begin position="109"/>
        <end position="134"/>
    </location>
</feature>
<protein>
    <submittedName>
        <fullName evidence="2">Uncharacterized protein</fullName>
    </submittedName>
</protein>
<comment type="caution">
    <text evidence="2">The sequence shown here is derived from an EMBL/GenBank/DDBJ whole genome shotgun (WGS) entry which is preliminary data.</text>
</comment>
<feature type="transmembrane region" description="Helical" evidence="1">
    <location>
        <begin position="146"/>
        <end position="170"/>
    </location>
</feature>
<proteinExistence type="predicted"/>
<feature type="transmembrane region" description="Helical" evidence="1">
    <location>
        <begin position="198"/>
        <end position="216"/>
    </location>
</feature>
<dbReference type="AlphaFoldDB" id="A0AAD7DWI1"/>
<feature type="transmembrane region" description="Helical" evidence="1">
    <location>
        <begin position="70"/>
        <end position="89"/>
    </location>
</feature>
<organism evidence="2 3">
    <name type="scientific">Mycena rosella</name>
    <name type="common">Pink bonnet</name>
    <name type="synonym">Agaricus rosellus</name>
    <dbReference type="NCBI Taxonomy" id="1033263"/>
    <lineage>
        <taxon>Eukaryota</taxon>
        <taxon>Fungi</taxon>
        <taxon>Dikarya</taxon>
        <taxon>Basidiomycota</taxon>
        <taxon>Agaricomycotina</taxon>
        <taxon>Agaricomycetes</taxon>
        <taxon>Agaricomycetidae</taxon>
        <taxon>Agaricales</taxon>
        <taxon>Marasmiineae</taxon>
        <taxon>Mycenaceae</taxon>
        <taxon>Mycena</taxon>
    </lineage>
</organism>
<evidence type="ECO:0000313" key="2">
    <source>
        <dbReference type="EMBL" id="KAJ7700828.1"/>
    </source>
</evidence>
<keyword evidence="3" id="KW-1185">Reference proteome</keyword>
<feature type="transmembrane region" description="Helical" evidence="1">
    <location>
        <begin position="279"/>
        <end position="302"/>
    </location>
</feature>
<feature type="transmembrane region" description="Helical" evidence="1">
    <location>
        <begin position="237"/>
        <end position="259"/>
    </location>
</feature>
<keyword evidence="1" id="KW-0472">Membrane</keyword>